<keyword evidence="2" id="KW-1185">Reference proteome</keyword>
<organism evidence="1 2">
    <name type="scientific">Polaribacter batillariae</name>
    <dbReference type="NCBI Taxonomy" id="2808900"/>
    <lineage>
        <taxon>Bacteria</taxon>
        <taxon>Pseudomonadati</taxon>
        <taxon>Bacteroidota</taxon>
        <taxon>Flavobacteriia</taxon>
        <taxon>Flavobacteriales</taxon>
        <taxon>Flavobacteriaceae</taxon>
    </lineage>
</organism>
<proteinExistence type="predicted"/>
<sequence>MKQIIATLNSYLGTLSHAKTYNLIVKALQQLNSKFHYFFGFTKNYSKSYIKTEYWQWHYSLAYPLN</sequence>
<gene>
    <name evidence="1" type="ORF">JL193_11610</name>
</gene>
<dbReference type="RefSeq" id="WP_207970957.1">
    <property type="nucleotide sequence ID" value="NZ_CP071795.1"/>
</dbReference>
<dbReference type="Proteomes" id="UP000663935">
    <property type="component" value="Chromosome"/>
</dbReference>
<reference evidence="1 2" key="1">
    <citation type="submission" date="2021-03" db="EMBL/GenBank/DDBJ databases">
        <title>Complete genome of Polaribacter_sp.G4M1.</title>
        <authorList>
            <person name="Jeong S.W."/>
            <person name="Bae J.W."/>
        </authorList>
    </citation>
    <scope>NUCLEOTIDE SEQUENCE [LARGE SCALE GENOMIC DNA]</scope>
    <source>
        <strain evidence="1 2">G4M1</strain>
    </source>
</reference>
<protein>
    <submittedName>
        <fullName evidence="1">Uncharacterized protein</fullName>
    </submittedName>
</protein>
<accession>A0ABX7SRK7</accession>
<name>A0ABX7SRK7_9FLAO</name>
<evidence type="ECO:0000313" key="2">
    <source>
        <dbReference type="Proteomes" id="UP000663935"/>
    </source>
</evidence>
<evidence type="ECO:0000313" key="1">
    <source>
        <dbReference type="EMBL" id="QTD36776.1"/>
    </source>
</evidence>
<dbReference type="EMBL" id="CP071795">
    <property type="protein sequence ID" value="QTD36776.1"/>
    <property type="molecule type" value="Genomic_DNA"/>
</dbReference>